<dbReference type="GO" id="GO:0005576">
    <property type="term" value="C:extracellular region"/>
    <property type="evidence" value="ECO:0007669"/>
    <property type="project" value="UniProtKB-SubCell"/>
</dbReference>
<organism evidence="6">
    <name type="scientific">Magallana gigas</name>
    <name type="common">Pacific oyster</name>
    <name type="synonym">Crassostrea gigas</name>
    <dbReference type="NCBI Taxonomy" id="29159"/>
    <lineage>
        <taxon>Eukaryota</taxon>
        <taxon>Metazoa</taxon>
        <taxon>Spiralia</taxon>
        <taxon>Lophotrochozoa</taxon>
        <taxon>Mollusca</taxon>
        <taxon>Bivalvia</taxon>
        <taxon>Autobranchia</taxon>
        <taxon>Pteriomorphia</taxon>
        <taxon>Ostreida</taxon>
        <taxon>Ostreoidea</taxon>
        <taxon>Ostreidae</taxon>
        <taxon>Magallana</taxon>
    </lineage>
</organism>
<dbReference type="GO" id="GO:0005581">
    <property type="term" value="C:collagen trimer"/>
    <property type="evidence" value="ECO:0007669"/>
    <property type="project" value="UniProtKB-KW"/>
</dbReference>
<evidence type="ECO:0000256" key="3">
    <source>
        <dbReference type="ARBA" id="ARBA00022729"/>
    </source>
</evidence>
<gene>
    <name evidence="6" type="ORF">CGI_10024253</name>
</gene>
<sequence length="453" mass="50317">MFDLLRDSWHRDVDTEEGGRLLYVVSSFQLQVLCFGQLSRRFYINKLRQRTFGVFGQRCGNKPADVEFVLDSSGSILFKDFRKQLQFTENLVDLFDIGSNKTRVGMVSFSTDVIPEFRLGENDNKEDIKKKIAGVKYQGGRTNTGDALHYVRTRTFPVGGGRRPNVPHITIVLTDGMSQNSSYTEQEAAAVHGQGITVFVIGIGNQVDEKELAAIASTPTDNFMFKIDNFDALQSIKDRLAVRTCKVPPATPAPPTPPTVNEDAVLYGNAHCGPKIPVDLKIVFDTSAIGLDNSKFIMRFIADVSDRLDLQQSQSEVGTVTNDCATKSLADVSFGSGHDREKLEQSLVGTSPSFSWMMRKLRLSFDQQEQRKKVAVVFLGETLDGAEFRKVLRETGRAKFMGIQILVVGVGTRVNSRQASFLATQANQVFFALSYDIIDELEGPLLLQICTLN</sequence>
<dbReference type="SUPFAM" id="SSF53300">
    <property type="entry name" value="vWA-like"/>
    <property type="match status" value="2"/>
</dbReference>
<dbReference type="InterPro" id="IPR036465">
    <property type="entry name" value="vWFA_dom_sf"/>
</dbReference>
<dbReference type="EMBL" id="JH819020">
    <property type="protein sequence ID" value="EKC29134.1"/>
    <property type="molecule type" value="Genomic_DNA"/>
</dbReference>
<keyword evidence="4" id="KW-0677">Repeat</keyword>
<proteinExistence type="predicted"/>
<name>K1QDK3_MAGGI</name>
<dbReference type="InParanoid" id="K1QDK3"/>
<evidence type="ECO:0000256" key="5">
    <source>
        <dbReference type="ARBA" id="ARBA00023180"/>
    </source>
</evidence>
<dbReference type="Pfam" id="PF00092">
    <property type="entry name" value="VWA"/>
    <property type="match status" value="1"/>
</dbReference>
<dbReference type="SMART" id="SM00327">
    <property type="entry name" value="VWA"/>
    <property type="match status" value="2"/>
</dbReference>
<evidence type="ECO:0000256" key="2">
    <source>
        <dbReference type="ARBA" id="ARBA00022525"/>
    </source>
</evidence>
<dbReference type="InterPro" id="IPR050525">
    <property type="entry name" value="ECM_Assembly_Org"/>
</dbReference>
<dbReference type="PRINTS" id="PR00453">
    <property type="entry name" value="VWFADOMAIN"/>
</dbReference>
<dbReference type="PANTHER" id="PTHR24020:SF20">
    <property type="entry name" value="PH DOMAIN-CONTAINING PROTEIN"/>
    <property type="match status" value="1"/>
</dbReference>
<dbReference type="PANTHER" id="PTHR24020">
    <property type="entry name" value="COLLAGEN ALPHA"/>
    <property type="match status" value="1"/>
</dbReference>
<keyword evidence="3" id="KW-0732">Signal</keyword>
<comment type="subcellular location">
    <subcellularLocation>
        <location evidence="1">Secreted</location>
    </subcellularLocation>
</comment>
<evidence type="ECO:0000256" key="4">
    <source>
        <dbReference type="ARBA" id="ARBA00022737"/>
    </source>
</evidence>
<protein>
    <submittedName>
        <fullName evidence="6">Collagen alpha-1(XII) chain</fullName>
    </submittedName>
</protein>
<keyword evidence="2" id="KW-0964">Secreted</keyword>
<evidence type="ECO:0000256" key="1">
    <source>
        <dbReference type="ARBA" id="ARBA00004613"/>
    </source>
</evidence>
<dbReference type="HOGENOM" id="CLU_045600_0_0_1"/>
<reference evidence="6" key="1">
    <citation type="journal article" date="2012" name="Nature">
        <title>The oyster genome reveals stress adaptation and complexity of shell formation.</title>
        <authorList>
            <person name="Zhang G."/>
            <person name="Fang X."/>
            <person name="Guo X."/>
            <person name="Li L."/>
            <person name="Luo R."/>
            <person name="Xu F."/>
            <person name="Yang P."/>
            <person name="Zhang L."/>
            <person name="Wang X."/>
            <person name="Qi H."/>
            <person name="Xiong Z."/>
            <person name="Que H."/>
            <person name="Xie Y."/>
            <person name="Holland P.W."/>
            <person name="Paps J."/>
            <person name="Zhu Y."/>
            <person name="Wu F."/>
            <person name="Chen Y."/>
            <person name="Wang J."/>
            <person name="Peng C."/>
            <person name="Meng J."/>
            <person name="Yang L."/>
            <person name="Liu J."/>
            <person name="Wen B."/>
            <person name="Zhang N."/>
            <person name="Huang Z."/>
            <person name="Zhu Q."/>
            <person name="Feng Y."/>
            <person name="Mount A."/>
            <person name="Hedgecock D."/>
            <person name="Xu Z."/>
            <person name="Liu Y."/>
            <person name="Domazet-Loso T."/>
            <person name="Du Y."/>
            <person name="Sun X."/>
            <person name="Zhang S."/>
            <person name="Liu B."/>
            <person name="Cheng P."/>
            <person name="Jiang X."/>
            <person name="Li J."/>
            <person name="Fan D."/>
            <person name="Wang W."/>
            <person name="Fu W."/>
            <person name="Wang T."/>
            <person name="Wang B."/>
            <person name="Zhang J."/>
            <person name="Peng Z."/>
            <person name="Li Y."/>
            <person name="Li N."/>
            <person name="Wang J."/>
            <person name="Chen M."/>
            <person name="He Y."/>
            <person name="Tan F."/>
            <person name="Song X."/>
            <person name="Zheng Q."/>
            <person name="Huang R."/>
            <person name="Yang H."/>
            <person name="Du X."/>
            <person name="Chen L."/>
            <person name="Yang M."/>
            <person name="Gaffney P.M."/>
            <person name="Wang S."/>
            <person name="Luo L."/>
            <person name="She Z."/>
            <person name="Ming Y."/>
            <person name="Huang W."/>
            <person name="Zhang S."/>
            <person name="Huang B."/>
            <person name="Zhang Y."/>
            <person name="Qu T."/>
            <person name="Ni P."/>
            <person name="Miao G."/>
            <person name="Wang J."/>
            <person name="Wang Q."/>
            <person name="Steinberg C.E."/>
            <person name="Wang H."/>
            <person name="Li N."/>
            <person name="Qian L."/>
            <person name="Zhang G."/>
            <person name="Li Y."/>
            <person name="Yang H."/>
            <person name="Liu X."/>
            <person name="Wang J."/>
            <person name="Yin Y."/>
            <person name="Wang J."/>
        </authorList>
    </citation>
    <scope>NUCLEOTIDE SEQUENCE [LARGE SCALE GENOMIC DNA]</scope>
    <source>
        <strain evidence="6">05x7-T-G4-1.051#20</strain>
    </source>
</reference>
<dbReference type="PROSITE" id="PS50234">
    <property type="entry name" value="VWFA"/>
    <property type="match status" value="1"/>
</dbReference>
<keyword evidence="5" id="KW-0325">Glycoprotein</keyword>
<dbReference type="Gene3D" id="3.40.50.410">
    <property type="entry name" value="von Willebrand factor, type A domain"/>
    <property type="match status" value="2"/>
</dbReference>
<dbReference type="CDD" id="cd01472">
    <property type="entry name" value="vWA_collagen"/>
    <property type="match status" value="1"/>
</dbReference>
<dbReference type="AlphaFoldDB" id="K1QDK3"/>
<keyword evidence="6" id="KW-0176">Collagen</keyword>
<evidence type="ECO:0000313" key="6">
    <source>
        <dbReference type="EMBL" id="EKC29134.1"/>
    </source>
</evidence>
<dbReference type="FunFam" id="3.40.50.410:FF:000004">
    <property type="entry name" value="collagen alpha-6(VI) chain"/>
    <property type="match status" value="1"/>
</dbReference>
<dbReference type="InterPro" id="IPR002035">
    <property type="entry name" value="VWF_A"/>
</dbReference>
<accession>K1QDK3</accession>